<reference evidence="1" key="1">
    <citation type="submission" date="2018-05" db="EMBL/GenBank/DDBJ databases">
        <authorList>
            <person name="Lanie J.A."/>
            <person name="Ng W.-L."/>
            <person name="Kazmierczak K.M."/>
            <person name="Andrzejewski T.M."/>
            <person name="Davidsen T.M."/>
            <person name="Wayne K.J."/>
            <person name="Tettelin H."/>
            <person name="Glass J.I."/>
            <person name="Rusch D."/>
            <person name="Podicherti R."/>
            <person name="Tsui H.-C.T."/>
            <person name="Winkler M.E."/>
        </authorList>
    </citation>
    <scope>NUCLEOTIDE SEQUENCE</scope>
</reference>
<name>A0A382WYX8_9ZZZZ</name>
<gene>
    <name evidence="1" type="ORF">METZ01_LOCUS416614</name>
</gene>
<dbReference type="EMBL" id="UINC01163447">
    <property type="protein sequence ID" value="SVD63760.1"/>
    <property type="molecule type" value="Genomic_DNA"/>
</dbReference>
<proteinExistence type="predicted"/>
<evidence type="ECO:0000313" key="1">
    <source>
        <dbReference type="EMBL" id="SVD63760.1"/>
    </source>
</evidence>
<accession>A0A382WYX8</accession>
<feature type="non-terminal residue" evidence="1">
    <location>
        <position position="70"/>
    </location>
</feature>
<organism evidence="1">
    <name type="scientific">marine metagenome</name>
    <dbReference type="NCBI Taxonomy" id="408172"/>
    <lineage>
        <taxon>unclassified sequences</taxon>
        <taxon>metagenomes</taxon>
        <taxon>ecological metagenomes</taxon>
    </lineage>
</organism>
<sequence length="70" mass="8103">MVNMCRNFAVGCCLTAAGTPLIKYCHPSREITFSFNIDVHGYKLKKVRMSHRQNRTGVMQRRLPDTNKIF</sequence>
<dbReference type="AlphaFoldDB" id="A0A382WYX8"/>
<protein>
    <submittedName>
        <fullName evidence="1">Uncharacterized protein</fullName>
    </submittedName>
</protein>